<keyword evidence="16" id="KW-0393">Immunoglobulin domain</keyword>
<dbReference type="InterPro" id="IPR036179">
    <property type="entry name" value="Ig-like_dom_sf"/>
</dbReference>
<feature type="domain" description="Ig-like" evidence="27">
    <location>
        <begin position="69"/>
        <end position="159"/>
    </location>
</feature>
<dbReference type="SMART" id="SM00219">
    <property type="entry name" value="TyrKc"/>
    <property type="match status" value="1"/>
</dbReference>
<reference evidence="28" key="1">
    <citation type="submission" date="2022-01" db="EMBL/GenBank/DDBJ databases">
        <authorList>
            <person name="King R."/>
        </authorList>
    </citation>
    <scope>NUCLEOTIDE SEQUENCE</scope>
</reference>
<reference evidence="28" key="2">
    <citation type="submission" date="2022-10" db="EMBL/GenBank/DDBJ databases">
        <authorList>
            <consortium name="ENA_rothamsted_submissions"/>
            <consortium name="culmorum"/>
            <person name="King R."/>
        </authorList>
    </citation>
    <scope>NUCLEOTIDE SEQUENCE</scope>
</reference>
<evidence type="ECO:0000256" key="18">
    <source>
        <dbReference type="ARBA" id="ARBA00056965"/>
    </source>
</evidence>
<dbReference type="InterPro" id="IPR011009">
    <property type="entry name" value="Kinase-like_dom_sf"/>
</dbReference>
<feature type="active site" description="Proton acceptor" evidence="20">
    <location>
        <position position="598"/>
    </location>
</feature>
<keyword evidence="10 25" id="KW-1133">Transmembrane helix</keyword>
<evidence type="ECO:0000256" key="12">
    <source>
        <dbReference type="ARBA" id="ARBA00023137"/>
    </source>
</evidence>
<evidence type="ECO:0000256" key="14">
    <source>
        <dbReference type="ARBA" id="ARBA00023170"/>
    </source>
</evidence>
<feature type="binding site" evidence="21">
    <location>
        <position position="616"/>
    </location>
    <ligand>
        <name>ATP</name>
        <dbReference type="ChEBI" id="CHEBI:30616"/>
    </ligand>
</feature>
<dbReference type="InterPro" id="IPR000719">
    <property type="entry name" value="Prot_kinase_dom"/>
</dbReference>
<feature type="binding site" evidence="21 23">
    <location>
        <position position="491"/>
    </location>
    <ligand>
        <name>ATP</name>
        <dbReference type="ChEBI" id="CHEBI:30616"/>
    </ligand>
</feature>
<evidence type="ECO:0000256" key="3">
    <source>
        <dbReference type="ARBA" id="ARBA00022679"/>
    </source>
</evidence>
<keyword evidence="29" id="KW-1185">Reference proteome</keyword>
<feature type="domain" description="Ig-like" evidence="27">
    <location>
        <begin position="234"/>
        <end position="329"/>
    </location>
</feature>
<dbReference type="InterPro" id="IPR017441">
    <property type="entry name" value="Protein_kinase_ATP_BS"/>
</dbReference>
<keyword evidence="4 25" id="KW-0812">Transmembrane</keyword>
<dbReference type="GO" id="GO:0007399">
    <property type="term" value="P:nervous system development"/>
    <property type="evidence" value="ECO:0007669"/>
    <property type="project" value="UniProtKB-ARBA"/>
</dbReference>
<evidence type="ECO:0000256" key="5">
    <source>
        <dbReference type="ARBA" id="ARBA00022729"/>
    </source>
</evidence>
<dbReference type="SMART" id="SM00408">
    <property type="entry name" value="IGc2"/>
    <property type="match status" value="2"/>
</dbReference>
<feature type="domain" description="Protein kinase" evidence="26">
    <location>
        <begin position="457"/>
        <end position="734"/>
    </location>
</feature>
<dbReference type="InterPro" id="IPR050122">
    <property type="entry name" value="RTK"/>
</dbReference>
<evidence type="ECO:0000256" key="22">
    <source>
        <dbReference type="PIRSR" id="PIRSR000628-3"/>
    </source>
</evidence>
<evidence type="ECO:0000256" key="11">
    <source>
        <dbReference type="ARBA" id="ARBA00023136"/>
    </source>
</evidence>
<comment type="subcellular location">
    <subcellularLocation>
        <location evidence="1">Membrane</location>
        <topology evidence="1">Single-pass membrane protein</topology>
    </subcellularLocation>
</comment>
<keyword evidence="13 22" id="KW-1015">Disulfide bond</keyword>
<dbReference type="Gene3D" id="2.60.40.10">
    <property type="entry name" value="Immunoglobulins"/>
    <property type="match status" value="3"/>
</dbReference>
<evidence type="ECO:0000256" key="4">
    <source>
        <dbReference type="ARBA" id="ARBA00022692"/>
    </source>
</evidence>
<evidence type="ECO:0000256" key="25">
    <source>
        <dbReference type="SAM" id="Phobius"/>
    </source>
</evidence>
<evidence type="ECO:0000256" key="7">
    <source>
        <dbReference type="ARBA" id="ARBA00022741"/>
    </source>
</evidence>
<dbReference type="InterPro" id="IPR013783">
    <property type="entry name" value="Ig-like_fold"/>
</dbReference>
<evidence type="ECO:0000256" key="21">
    <source>
        <dbReference type="PIRSR" id="PIRSR000628-2"/>
    </source>
</evidence>
<dbReference type="SUPFAM" id="SSF48726">
    <property type="entry name" value="Immunoglobulin"/>
    <property type="match status" value="2"/>
</dbReference>
<dbReference type="GO" id="GO:0030154">
    <property type="term" value="P:cell differentiation"/>
    <property type="evidence" value="ECO:0007669"/>
    <property type="project" value="UniProtKB-ARBA"/>
</dbReference>
<dbReference type="PRINTS" id="PR00109">
    <property type="entry name" value="TYRKINASE"/>
</dbReference>
<dbReference type="PROSITE" id="PS00109">
    <property type="entry name" value="PROTEIN_KINASE_TYR"/>
    <property type="match status" value="1"/>
</dbReference>
<dbReference type="EC" id="2.7.10.1" evidence="19"/>
<accession>A0A9N9WZ16</accession>
<dbReference type="SMART" id="SM00409">
    <property type="entry name" value="IG"/>
    <property type="match status" value="2"/>
</dbReference>
<keyword evidence="14 19" id="KW-0675">Receptor</keyword>
<evidence type="ECO:0000256" key="6">
    <source>
        <dbReference type="ARBA" id="ARBA00022737"/>
    </source>
</evidence>
<evidence type="ECO:0000313" key="28">
    <source>
        <dbReference type="EMBL" id="CAG9809432.1"/>
    </source>
</evidence>
<organism evidence="28 29">
    <name type="scientific">Chironomus riparius</name>
    <dbReference type="NCBI Taxonomy" id="315576"/>
    <lineage>
        <taxon>Eukaryota</taxon>
        <taxon>Metazoa</taxon>
        <taxon>Ecdysozoa</taxon>
        <taxon>Arthropoda</taxon>
        <taxon>Hexapoda</taxon>
        <taxon>Insecta</taxon>
        <taxon>Pterygota</taxon>
        <taxon>Neoptera</taxon>
        <taxon>Endopterygota</taxon>
        <taxon>Diptera</taxon>
        <taxon>Nematocera</taxon>
        <taxon>Chironomoidea</taxon>
        <taxon>Chironomidae</taxon>
        <taxon>Chironominae</taxon>
        <taxon>Chironomus</taxon>
    </lineage>
</organism>
<feature type="region of interest" description="Disordered" evidence="24">
    <location>
        <begin position="747"/>
        <end position="774"/>
    </location>
</feature>
<comment type="similarity">
    <text evidence="19">Belongs to the protein kinase superfamily. Tyr protein kinase family. Fibroblast growth factor receptor subfamily.</text>
</comment>
<feature type="binding site" evidence="21">
    <location>
        <position position="545"/>
    </location>
    <ligand>
        <name>ATP</name>
        <dbReference type="ChEBI" id="CHEBI:30616"/>
    </ligand>
</feature>
<evidence type="ECO:0000256" key="15">
    <source>
        <dbReference type="ARBA" id="ARBA00023180"/>
    </source>
</evidence>
<keyword evidence="6" id="KW-0677">Repeat</keyword>
<feature type="transmembrane region" description="Helical" evidence="25">
    <location>
        <begin position="351"/>
        <end position="374"/>
    </location>
</feature>
<dbReference type="PANTHER" id="PTHR24416">
    <property type="entry name" value="TYROSINE-PROTEIN KINASE RECEPTOR"/>
    <property type="match status" value="1"/>
</dbReference>
<dbReference type="PIRSF" id="PIRSF000628">
    <property type="entry name" value="FGFR"/>
    <property type="match status" value="1"/>
</dbReference>
<evidence type="ECO:0000256" key="24">
    <source>
        <dbReference type="SAM" id="MobiDB-lite"/>
    </source>
</evidence>
<evidence type="ECO:0000256" key="9">
    <source>
        <dbReference type="ARBA" id="ARBA00022840"/>
    </source>
</evidence>
<dbReference type="SUPFAM" id="SSF56112">
    <property type="entry name" value="Protein kinase-like (PK-like)"/>
    <property type="match status" value="1"/>
</dbReference>
<feature type="disulfide bond" evidence="22">
    <location>
        <begin position="188"/>
        <end position="313"/>
    </location>
</feature>
<dbReference type="EMBL" id="OU895879">
    <property type="protein sequence ID" value="CAG9809432.1"/>
    <property type="molecule type" value="Genomic_DNA"/>
</dbReference>
<dbReference type="InterPro" id="IPR007110">
    <property type="entry name" value="Ig-like_dom"/>
</dbReference>
<dbReference type="InterPro" id="IPR003598">
    <property type="entry name" value="Ig_sub2"/>
</dbReference>
<keyword evidence="5" id="KW-0732">Signal</keyword>
<keyword evidence="3 19" id="KW-0808">Transferase</keyword>
<dbReference type="PROSITE" id="PS50835">
    <property type="entry name" value="IG_LIKE"/>
    <property type="match status" value="2"/>
</dbReference>
<evidence type="ECO:0000313" key="29">
    <source>
        <dbReference type="Proteomes" id="UP001153620"/>
    </source>
</evidence>
<dbReference type="FunFam" id="3.30.200.20:FF:000593">
    <property type="entry name" value="Predicted protein"/>
    <property type="match status" value="1"/>
</dbReference>
<gene>
    <name evidence="28" type="ORF">CHIRRI_LOCUS12256</name>
</gene>
<dbReference type="InterPro" id="IPR001245">
    <property type="entry name" value="Ser-Thr/Tyr_kinase_cat_dom"/>
</dbReference>
<dbReference type="FunFam" id="2.60.40.10:FF:000016">
    <property type="entry name" value="Fibroblast growth factor receptor"/>
    <property type="match status" value="1"/>
</dbReference>
<dbReference type="GO" id="GO:0005886">
    <property type="term" value="C:plasma membrane"/>
    <property type="evidence" value="ECO:0007669"/>
    <property type="project" value="TreeGrafter"/>
</dbReference>
<keyword evidence="9 19" id="KW-0067">ATP-binding</keyword>
<comment type="catalytic activity">
    <reaction evidence="17 19">
        <text>L-tyrosyl-[protein] + ATP = O-phospho-L-tyrosyl-[protein] + ADP + H(+)</text>
        <dbReference type="Rhea" id="RHEA:10596"/>
        <dbReference type="Rhea" id="RHEA-COMP:10136"/>
        <dbReference type="Rhea" id="RHEA-COMP:20101"/>
        <dbReference type="ChEBI" id="CHEBI:15378"/>
        <dbReference type="ChEBI" id="CHEBI:30616"/>
        <dbReference type="ChEBI" id="CHEBI:46858"/>
        <dbReference type="ChEBI" id="CHEBI:61978"/>
        <dbReference type="ChEBI" id="CHEBI:456216"/>
        <dbReference type="EC" id="2.7.10.1"/>
    </reaction>
</comment>
<evidence type="ECO:0000256" key="23">
    <source>
        <dbReference type="PROSITE-ProRule" id="PRU10141"/>
    </source>
</evidence>
<dbReference type="PANTHER" id="PTHR24416:SF550">
    <property type="entry name" value="FIBROBLAST GROWTH FACTOR RECEPTOR HOMOLOG 1-RELATED"/>
    <property type="match status" value="1"/>
</dbReference>
<dbReference type="InterPro" id="IPR013098">
    <property type="entry name" value="Ig_I-set"/>
</dbReference>
<evidence type="ECO:0000256" key="10">
    <source>
        <dbReference type="ARBA" id="ARBA00022989"/>
    </source>
</evidence>
<dbReference type="PROSITE" id="PS00107">
    <property type="entry name" value="PROTEIN_KINASE_ATP"/>
    <property type="match status" value="1"/>
</dbReference>
<keyword evidence="8 19" id="KW-0418">Kinase</keyword>
<evidence type="ECO:0000259" key="27">
    <source>
        <dbReference type="PROSITE" id="PS50835"/>
    </source>
</evidence>
<dbReference type="Gene3D" id="1.10.510.10">
    <property type="entry name" value="Transferase(Phosphotransferase) domain 1"/>
    <property type="match status" value="1"/>
</dbReference>
<dbReference type="FunFam" id="1.10.510.10:FF:000007">
    <property type="entry name" value="Fibroblast growth factor receptor"/>
    <property type="match status" value="1"/>
</dbReference>
<dbReference type="OrthoDB" id="5984265at2759"/>
<sequence>MVTIKGLLGKFHSDLDATHVINDSPDNDVDDEQIDSDKLLTTLLSSTTNSNLAKRSNVEHEDNQTEYAPYFKDKNALLNIVLRPSGNMIKLRCPAKGNPEPKWEWIKNGVPIERKLGHVQYNKMAITLEDLIPADSGNYTCIVCNKHDCINFTSKVEVSDRYPSAPIIVEGFPRNQTVLENSTVMFECPLISDLGVHVEWAKFKTDSTTNATIPKNISKFEEKFDNRKRVNHAPIFKTVLKNETAVIGENVTFVVEIHSDLHRSINWIKGTCFFVDQELNCNGTKFSVKHDDEQSETLRLENVTFADEGWYTCIAANSLGSTHASAYLSVVETLPSPDPGVSIVPHKQNELYGILVICLMFFFLLALIIIIFVWKKYTKTKKLQRQMERVNQWTKKVIVVQPCIDNGTPGISETLQMPIVRIEKHRTAMAGNSNDPNMISEYEFPIDLNWEFPRGQLELSKNLGEGAFGKVVMAEAHGLMKAGQITVVAVKMLKEGHTDEDVKDLVCEMEVMKMIGTHVNIINLLGCCSQDGPLYVIVEYAPHGNLRDFLRKHRPNAYTDTPHEKEKQALTQKDLVSFAFQIARGMEYLASRKCIHRDLAARNVLVTDDFVMKIADFGLARDIHSQDYYRKTTDGRLPVKWMSPESLFDKVYDTQSDVWSYGILLWEIMTLGGTPYPSVPSVKNLFEILKKGDRMEKPALCSIDIYMLMRECWHWNPVERPTFCEIVEDLDKILSITANEEYLDLGLPQLETPPSSSDEESDDDDTKEKFPHLL</sequence>
<dbReference type="Gene3D" id="3.30.200.20">
    <property type="entry name" value="Phosphorylase Kinase, domain 1"/>
    <property type="match status" value="1"/>
</dbReference>
<keyword evidence="2" id="KW-0597">Phosphoprotein</keyword>
<keyword evidence="7 19" id="KW-0547">Nucleotide-binding</keyword>
<evidence type="ECO:0000259" key="26">
    <source>
        <dbReference type="PROSITE" id="PS50011"/>
    </source>
</evidence>
<dbReference type="InterPro" id="IPR016248">
    <property type="entry name" value="FGF_rcpt_fam"/>
</dbReference>
<evidence type="ECO:0000256" key="17">
    <source>
        <dbReference type="ARBA" id="ARBA00051243"/>
    </source>
</evidence>
<feature type="binding site" evidence="21">
    <location>
        <position position="602"/>
    </location>
    <ligand>
        <name>ATP</name>
        <dbReference type="ChEBI" id="CHEBI:30616"/>
    </ligand>
</feature>
<evidence type="ECO:0000256" key="2">
    <source>
        <dbReference type="ARBA" id="ARBA00022553"/>
    </source>
</evidence>
<dbReference type="FunFam" id="2.60.40.10:FF:000020">
    <property type="entry name" value="Fibroblast growth factor receptor"/>
    <property type="match status" value="1"/>
</dbReference>
<proteinExistence type="inferred from homology"/>
<feature type="binding site" evidence="21">
    <location>
        <begin position="539"/>
        <end position="541"/>
    </location>
    <ligand>
        <name>ATP</name>
        <dbReference type="ChEBI" id="CHEBI:30616"/>
    </ligand>
</feature>
<dbReference type="GO" id="GO:0008284">
    <property type="term" value="P:positive regulation of cell population proliferation"/>
    <property type="evidence" value="ECO:0007669"/>
    <property type="project" value="InterPro"/>
</dbReference>
<dbReference type="Proteomes" id="UP001153620">
    <property type="component" value="Chromosome 3"/>
</dbReference>
<dbReference type="Pfam" id="PF07714">
    <property type="entry name" value="PK_Tyr_Ser-Thr"/>
    <property type="match status" value="1"/>
</dbReference>
<comment type="function">
    <text evidence="18">Receptor for basic fibroblast growth factor.</text>
</comment>
<keyword evidence="15" id="KW-0325">Glycoprotein</keyword>
<keyword evidence="12 19" id="KW-0829">Tyrosine-protein kinase</keyword>
<dbReference type="InterPro" id="IPR020635">
    <property type="entry name" value="Tyr_kinase_cat_dom"/>
</dbReference>
<dbReference type="GO" id="GO:0005524">
    <property type="term" value="F:ATP binding"/>
    <property type="evidence" value="ECO:0007669"/>
    <property type="project" value="UniProtKB-UniRule"/>
</dbReference>
<dbReference type="GO" id="GO:0005007">
    <property type="term" value="F:fibroblast growth factor receptor activity"/>
    <property type="evidence" value="ECO:0007669"/>
    <property type="project" value="InterPro"/>
</dbReference>
<evidence type="ECO:0000256" key="8">
    <source>
        <dbReference type="ARBA" id="ARBA00022777"/>
    </source>
</evidence>
<protein>
    <recommendedName>
        <fullName evidence="19">Fibroblast growth factor receptor</fullName>
        <ecNumber evidence="19">2.7.10.1</ecNumber>
    </recommendedName>
</protein>
<evidence type="ECO:0000256" key="19">
    <source>
        <dbReference type="PIRNR" id="PIRNR000628"/>
    </source>
</evidence>
<evidence type="ECO:0000256" key="13">
    <source>
        <dbReference type="ARBA" id="ARBA00023157"/>
    </source>
</evidence>
<dbReference type="InterPro" id="IPR008266">
    <property type="entry name" value="Tyr_kinase_AS"/>
</dbReference>
<dbReference type="PROSITE" id="PS50011">
    <property type="entry name" value="PROTEIN_KINASE_DOM"/>
    <property type="match status" value="1"/>
</dbReference>
<feature type="disulfide bond" evidence="22">
    <location>
        <begin position="93"/>
        <end position="141"/>
    </location>
</feature>
<dbReference type="GO" id="GO:0043235">
    <property type="term" value="C:receptor complex"/>
    <property type="evidence" value="ECO:0007669"/>
    <property type="project" value="TreeGrafter"/>
</dbReference>
<evidence type="ECO:0000256" key="1">
    <source>
        <dbReference type="ARBA" id="ARBA00004167"/>
    </source>
</evidence>
<name>A0A9N9WZ16_9DIPT</name>
<feature type="binding site" evidence="21">
    <location>
        <begin position="463"/>
        <end position="469"/>
    </location>
    <ligand>
        <name>ATP</name>
        <dbReference type="ChEBI" id="CHEBI:30616"/>
    </ligand>
</feature>
<dbReference type="Pfam" id="PF07679">
    <property type="entry name" value="I-set"/>
    <property type="match status" value="2"/>
</dbReference>
<dbReference type="AlphaFoldDB" id="A0A9N9WZ16"/>
<dbReference type="InterPro" id="IPR003599">
    <property type="entry name" value="Ig_sub"/>
</dbReference>
<keyword evidence="11 19" id="KW-0472">Membrane</keyword>
<evidence type="ECO:0000256" key="16">
    <source>
        <dbReference type="ARBA" id="ARBA00023319"/>
    </source>
</evidence>
<evidence type="ECO:0000256" key="20">
    <source>
        <dbReference type="PIRSR" id="PIRSR000628-1"/>
    </source>
</evidence>